<gene>
    <name evidence="1" type="ORF">FDENT_154</name>
</gene>
<dbReference type="Proteomes" id="UP000562682">
    <property type="component" value="Unassembled WGS sequence"/>
</dbReference>
<proteinExistence type="predicted"/>
<evidence type="ECO:0000313" key="2">
    <source>
        <dbReference type="Proteomes" id="UP000562682"/>
    </source>
</evidence>
<accession>A0A8H6CXH2</accession>
<dbReference type="EMBL" id="JAAOAK010000003">
    <property type="protein sequence ID" value="KAF5695848.1"/>
    <property type="molecule type" value="Genomic_DNA"/>
</dbReference>
<reference evidence="1 2" key="1">
    <citation type="submission" date="2020-05" db="EMBL/GenBank/DDBJ databases">
        <title>Identification and distribution of gene clusters putatively required for synthesis of sphingolipid metabolism inhibitors in phylogenetically diverse species of the filamentous fungus Fusarium.</title>
        <authorList>
            <person name="Kim H.-S."/>
            <person name="Busman M."/>
            <person name="Brown D.W."/>
            <person name="Divon H."/>
            <person name="Uhlig S."/>
            <person name="Proctor R.H."/>
        </authorList>
    </citation>
    <scope>NUCLEOTIDE SEQUENCE [LARGE SCALE GENOMIC DNA]</scope>
    <source>
        <strain evidence="1 2">NRRL 25311</strain>
    </source>
</reference>
<organism evidence="1 2">
    <name type="scientific">Fusarium denticulatum</name>
    <dbReference type="NCBI Taxonomy" id="48507"/>
    <lineage>
        <taxon>Eukaryota</taxon>
        <taxon>Fungi</taxon>
        <taxon>Dikarya</taxon>
        <taxon>Ascomycota</taxon>
        <taxon>Pezizomycotina</taxon>
        <taxon>Sordariomycetes</taxon>
        <taxon>Hypocreomycetidae</taxon>
        <taxon>Hypocreales</taxon>
        <taxon>Nectriaceae</taxon>
        <taxon>Fusarium</taxon>
        <taxon>Fusarium fujikuroi species complex</taxon>
    </lineage>
</organism>
<sequence>MDALPFRHPRQKQMNLVSSPQSTVHYNLSNRQAGMGRWDIDGLRAPNPHLSTLKRQANFERQFSHIDYSKFFLPRSGFRVRHRQNLRGLLCQLGISDDDVVFFRLNAKAFCVLPSMGSEHVGVRRID</sequence>
<comment type="caution">
    <text evidence="1">The sequence shown here is derived from an EMBL/GenBank/DDBJ whole genome shotgun (WGS) entry which is preliminary data.</text>
</comment>
<name>A0A8H6CXH2_9HYPO</name>
<protein>
    <submittedName>
        <fullName evidence="1">Uncharacterized protein</fullName>
    </submittedName>
</protein>
<evidence type="ECO:0000313" key="1">
    <source>
        <dbReference type="EMBL" id="KAF5695848.1"/>
    </source>
</evidence>
<dbReference type="AlphaFoldDB" id="A0A8H6CXH2"/>
<keyword evidence="2" id="KW-1185">Reference proteome</keyword>